<evidence type="ECO:0000313" key="4">
    <source>
        <dbReference type="EMBL" id="OFJ46730.1"/>
    </source>
</evidence>
<dbReference type="InterPro" id="IPR003607">
    <property type="entry name" value="HD/PDEase_dom"/>
</dbReference>
<sequence length="352" mass="39248">MSILIVDDNDTNLNLLSTLARKASSTEAVCMSDPIDALHWCESHVPDLVLLDYRMPNLSGNEFLSIFRKMQGMADIPIIMVTTENDRAVRKQAFSLGVTEFLTKPVDTIEFSLRVRNLLALRTAQTMLADRAKLLEHEVSEAIANVTAREMELVTRLARAAEFRDPETGAHIMRMARYSALIARNLGMDAQWQEMLLKAAPMHDVGKLGTPDHILLKPGRLDPEEMAIMRQHAEIGGHILAGSDSPLIQLAEEIACGHHEKYDGSGYPRGLAGEQIPLSARIVAVADVFDALSSERPYKRAWPVEQARLFLQQNKGSHFCPRCTDAFLVAWDEVLTIRNSLPDPIEHHAQSL</sequence>
<dbReference type="AlphaFoldDB" id="A0A1E8PLI4"/>
<dbReference type="Gene3D" id="3.40.50.2300">
    <property type="match status" value="1"/>
</dbReference>
<dbReference type="GO" id="GO:0008081">
    <property type="term" value="F:phosphoric diester hydrolase activity"/>
    <property type="evidence" value="ECO:0007669"/>
    <property type="project" value="UniProtKB-ARBA"/>
</dbReference>
<evidence type="ECO:0000256" key="1">
    <source>
        <dbReference type="PROSITE-ProRule" id="PRU00169"/>
    </source>
</evidence>
<dbReference type="InterPro" id="IPR011006">
    <property type="entry name" value="CheY-like_superfamily"/>
</dbReference>
<dbReference type="SMART" id="SM00471">
    <property type="entry name" value="HDc"/>
    <property type="match status" value="1"/>
</dbReference>
<dbReference type="Proteomes" id="UP000092634">
    <property type="component" value="Unassembled WGS sequence"/>
</dbReference>
<dbReference type="Gene3D" id="1.10.3210.10">
    <property type="entry name" value="Hypothetical protein af1432"/>
    <property type="match status" value="1"/>
</dbReference>
<dbReference type="InterPro" id="IPR001789">
    <property type="entry name" value="Sig_transdc_resp-reg_receiver"/>
</dbReference>
<reference evidence="4 5" key="1">
    <citation type="submission" date="2016-10" db="EMBL/GenBank/DDBJ databases">
        <title>Updated version of Genome Assembly of Janthinobacterium lividum ERGS5:01.</title>
        <authorList>
            <person name="Kumar R."/>
            <person name="Acharya V."/>
            <person name="Singh D."/>
        </authorList>
    </citation>
    <scope>NUCLEOTIDE SEQUENCE [LARGE SCALE GENOMIC DNA]</scope>
    <source>
        <strain evidence="4 5">ERGS5:01</strain>
    </source>
</reference>
<comment type="caution">
    <text evidence="4">The sequence shown here is derived from an EMBL/GenBank/DDBJ whole genome shotgun (WGS) entry which is preliminary data.</text>
</comment>
<name>A0A1E8PLI4_9BURK</name>
<dbReference type="EMBL" id="MAQB02000010">
    <property type="protein sequence ID" value="OFJ46730.1"/>
    <property type="molecule type" value="Genomic_DNA"/>
</dbReference>
<dbReference type="CDD" id="cd17551">
    <property type="entry name" value="REC_RpfG-like"/>
    <property type="match status" value="1"/>
</dbReference>
<dbReference type="PANTHER" id="PTHR45228">
    <property type="entry name" value="CYCLIC DI-GMP PHOSPHODIESTERASE TM_0186-RELATED"/>
    <property type="match status" value="1"/>
</dbReference>
<feature type="domain" description="HD-GYP" evidence="3">
    <location>
        <begin position="146"/>
        <end position="343"/>
    </location>
</feature>
<evidence type="ECO:0000259" key="2">
    <source>
        <dbReference type="PROSITE" id="PS50110"/>
    </source>
</evidence>
<organism evidence="4 5">
    <name type="scientific">Janthinobacterium lividum</name>
    <dbReference type="NCBI Taxonomy" id="29581"/>
    <lineage>
        <taxon>Bacteria</taxon>
        <taxon>Pseudomonadati</taxon>
        <taxon>Pseudomonadota</taxon>
        <taxon>Betaproteobacteria</taxon>
        <taxon>Burkholderiales</taxon>
        <taxon>Oxalobacteraceae</taxon>
        <taxon>Janthinobacterium</taxon>
    </lineage>
</organism>
<dbReference type="Pfam" id="PF13487">
    <property type="entry name" value="HD_5"/>
    <property type="match status" value="1"/>
</dbReference>
<dbReference type="SUPFAM" id="SSF52172">
    <property type="entry name" value="CheY-like"/>
    <property type="match status" value="1"/>
</dbReference>
<feature type="domain" description="Response regulatory" evidence="2">
    <location>
        <begin position="2"/>
        <end position="119"/>
    </location>
</feature>
<dbReference type="PROSITE" id="PS50110">
    <property type="entry name" value="RESPONSE_REGULATORY"/>
    <property type="match status" value="1"/>
</dbReference>
<dbReference type="InterPro" id="IPR037522">
    <property type="entry name" value="HD_GYP_dom"/>
</dbReference>
<evidence type="ECO:0000313" key="5">
    <source>
        <dbReference type="Proteomes" id="UP000092634"/>
    </source>
</evidence>
<proteinExistence type="predicted"/>
<feature type="modified residue" description="4-aspartylphosphate" evidence="1">
    <location>
        <position position="52"/>
    </location>
</feature>
<dbReference type="GO" id="GO:0000160">
    <property type="term" value="P:phosphorelay signal transduction system"/>
    <property type="evidence" value="ECO:0007669"/>
    <property type="project" value="InterPro"/>
</dbReference>
<dbReference type="InterPro" id="IPR052020">
    <property type="entry name" value="Cyclic_di-GMP/3'3'-cGAMP_PDE"/>
</dbReference>
<protein>
    <submittedName>
        <fullName evidence="4">Two-component system response regulator</fullName>
    </submittedName>
</protein>
<gene>
    <name evidence="4" type="ORF">BA896_019005</name>
</gene>
<dbReference type="SUPFAM" id="SSF109604">
    <property type="entry name" value="HD-domain/PDEase-like"/>
    <property type="match status" value="1"/>
</dbReference>
<keyword evidence="1" id="KW-0597">Phosphoprotein</keyword>
<dbReference type="CDD" id="cd00077">
    <property type="entry name" value="HDc"/>
    <property type="match status" value="1"/>
</dbReference>
<evidence type="ECO:0000259" key="3">
    <source>
        <dbReference type="PROSITE" id="PS51832"/>
    </source>
</evidence>
<dbReference type="PROSITE" id="PS51832">
    <property type="entry name" value="HD_GYP"/>
    <property type="match status" value="1"/>
</dbReference>
<dbReference type="SMART" id="SM00448">
    <property type="entry name" value="REC"/>
    <property type="match status" value="1"/>
</dbReference>
<dbReference type="PANTHER" id="PTHR45228:SF1">
    <property type="entry name" value="CYCLIC DI-GMP PHOSPHODIESTERASE TM_0186"/>
    <property type="match status" value="1"/>
</dbReference>
<accession>A0A1E8PLI4</accession>
<dbReference type="Pfam" id="PF00072">
    <property type="entry name" value="Response_reg"/>
    <property type="match status" value="1"/>
</dbReference>